<sequence length="371" mass="41856">MIQAEIDQCIKTCNHHVLFRGFIPSRLLFVGDDGSSDSPPQPRLVSRGEVMASLSWVSSVSNVLRYAALSYCWGPEADAHKQCKTTRQSLAEHSTRGIDTSYLSPVVRDAATVTRQLGLSYLWVDSLCIVQDDERDWRDEAALMGLVYSNAHVTIVNLASDTCVKSFLEPWTATHKIWRAVRVPVDDTGLAKGNEGNISYNYSYEFLRDWQRSAWSKRGWTFQETKLSTRLVYFGASRIHFCCDGWLYTSGRSTRGKFERSIIDLAVDKQTLDPARELLNFWRWALVPQYSSKRFSVARDKLPAIGGIAKLVGDMTGFGYAAGLWTPHLHVDLVWYCRPLPGHSTLQALIQALVASDGEHAHDYIAPSWSW</sequence>
<protein>
    <submittedName>
        <fullName evidence="2">Heterokaryon incompatibility protein-domain-containing protein</fullName>
    </submittedName>
</protein>
<dbReference type="PANTHER" id="PTHR33112">
    <property type="entry name" value="DOMAIN PROTEIN, PUTATIVE-RELATED"/>
    <property type="match status" value="1"/>
</dbReference>
<evidence type="ECO:0000259" key="1">
    <source>
        <dbReference type="Pfam" id="PF06985"/>
    </source>
</evidence>
<comment type="caution">
    <text evidence="2">The sequence shown here is derived from an EMBL/GenBank/DDBJ whole genome shotgun (WGS) entry which is preliminary data.</text>
</comment>
<dbReference type="Proteomes" id="UP001321760">
    <property type="component" value="Unassembled WGS sequence"/>
</dbReference>
<reference evidence="2" key="1">
    <citation type="journal article" date="2023" name="Mol. Phylogenet. Evol.">
        <title>Genome-scale phylogeny and comparative genomics of the fungal order Sordariales.</title>
        <authorList>
            <person name="Hensen N."/>
            <person name="Bonometti L."/>
            <person name="Westerberg I."/>
            <person name="Brannstrom I.O."/>
            <person name="Guillou S."/>
            <person name="Cros-Aarteil S."/>
            <person name="Calhoun S."/>
            <person name="Haridas S."/>
            <person name="Kuo A."/>
            <person name="Mondo S."/>
            <person name="Pangilinan J."/>
            <person name="Riley R."/>
            <person name="LaButti K."/>
            <person name="Andreopoulos B."/>
            <person name="Lipzen A."/>
            <person name="Chen C."/>
            <person name="Yan M."/>
            <person name="Daum C."/>
            <person name="Ng V."/>
            <person name="Clum A."/>
            <person name="Steindorff A."/>
            <person name="Ohm R.A."/>
            <person name="Martin F."/>
            <person name="Silar P."/>
            <person name="Natvig D.O."/>
            <person name="Lalanne C."/>
            <person name="Gautier V."/>
            <person name="Ament-Velasquez S.L."/>
            <person name="Kruys A."/>
            <person name="Hutchinson M.I."/>
            <person name="Powell A.J."/>
            <person name="Barry K."/>
            <person name="Miller A.N."/>
            <person name="Grigoriev I.V."/>
            <person name="Debuchy R."/>
            <person name="Gladieux P."/>
            <person name="Hiltunen Thoren M."/>
            <person name="Johannesson H."/>
        </authorList>
    </citation>
    <scope>NUCLEOTIDE SEQUENCE</scope>
    <source>
        <strain evidence="2">PSN243</strain>
    </source>
</reference>
<organism evidence="2 3">
    <name type="scientific">Podospora aff. communis PSN243</name>
    <dbReference type="NCBI Taxonomy" id="3040156"/>
    <lineage>
        <taxon>Eukaryota</taxon>
        <taxon>Fungi</taxon>
        <taxon>Dikarya</taxon>
        <taxon>Ascomycota</taxon>
        <taxon>Pezizomycotina</taxon>
        <taxon>Sordariomycetes</taxon>
        <taxon>Sordariomycetidae</taxon>
        <taxon>Sordariales</taxon>
        <taxon>Podosporaceae</taxon>
        <taxon>Podospora</taxon>
    </lineage>
</organism>
<evidence type="ECO:0000313" key="2">
    <source>
        <dbReference type="EMBL" id="KAK4449773.1"/>
    </source>
</evidence>
<dbReference type="Pfam" id="PF06985">
    <property type="entry name" value="HET"/>
    <property type="match status" value="1"/>
</dbReference>
<feature type="non-terminal residue" evidence="2">
    <location>
        <position position="371"/>
    </location>
</feature>
<keyword evidence="3" id="KW-1185">Reference proteome</keyword>
<reference evidence="2" key="2">
    <citation type="submission" date="2023-05" db="EMBL/GenBank/DDBJ databases">
        <authorList>
            <consortium name="Lawrence Berkeley National Laboratory"/>
            <person name="Steindorff A."/>
            <person name="Hensen N."/>
            <person name="Bonometti L."/>
            <person name="Westerberg I."/>
            <person name="Brannstrom I.O."/>
            <person name="Guillou S."/>
            <person name="Cros-Aarteil S."/>
            <person name="Calhoun S."/>
            <person name="Haridas S."/>
            <person name="Kuo A."/>
            <person name="Mondo S."/>
            <person name="Pangilinan J."/>
            <person name="Riley R."/>
            <person name="Labutti K."/>
            <person name="Andreopoulos B."/>
            <person name="Lipzen A."/>
            <person name="Chen C."/>
            <person name="Yanf M."/>
            <person name="Daum C."/>
            <person name="Ng V."/>
            <person name="Clum A."/>
            <person name="Ohm R."/>
            <person name="Martin F."/>
            <person name="Silar P."/>
            <person name="Natvig D."/>
            <person name="Lalanne C."/>
            <person name="Gautier V."/>
            <person name="Ament-Velasquez S.L."/>
            <person name="Kruys A."/>
            <person name="Hutchinson M.I."/>
            <person name="Powell A.J."/>
            <person name="Barry K."/>
            <person name="Miller A.N."/>
            <person name="Grigoriev I.V."/>
            <person name="Debuchy R."/>
            <person name="Gladieux P."/>
            <person name="Thoren M.H."/>
            <person name="Johannesson H."/>
        </authorList>
    </citation>
    <scope>NUCLEOTIDE SEQUENCE</scope>
    <source>
        <strain evidence="2">PSN243</strain>
    </source>
</reference>
<proteinExistence type="predicted"/>
<name>A0AAV9GR13_9PEZI</name>
<dbReference type="InterPro" id="IPR010730">
    <property type="entry name" value="HET"/>
</dbReference>
<gene>
    <name evidence="2" type="ORF">QBC34DRAFT_350307</name>
</gene>
<dbReference type="PANTHER" id="PTHR33112:SF16">
    <property type="entry name" value="HETEROKARYON INCOMPATIBILITY DOMAIN-CONTAINING PROTEIN"/>
    <property type="match status" value="1"/>
</dbReference>
<feature type="domain" description="Heterokaryon incompatibility" evidence="1">
    <location>
        <begin position="66"/>
        <end position="224"/>
    </location>
</feature>
<evidence type="ECO:0000313" key="3">
    <source>
        <dbReference type="Proteomes" id="UP001321760"/>
    </source>
</evidence>
<accession>A0AAV9GR13</accession>
<dbReference type="AlphaFoldDB" id="A0AAV9GR13"/>
<dbReference type="EMBL" id="MU865935">
    <property type="protein sequence ID" value="KAK4449773.1"/>
    <property type="molecule type" value="Genomic_DNA"/>
</dbReference>